<comment type="caution">
    <text evidence="1">The sequence shown here is derived from an EMBL/GenBank/DDBJ whole genome shotgun (WGS) entry which is preliminary data.</text>
</comment>
<accession>A0A843WRB4</accession>
<name>A0A843WRB4_COLES</name>
<organism evidence="1 2">
    <name type="scientific">Colocasia esculenta</name>
    <name type="common">Wild taro</name>
    <name type="synonym">Arum esculentum</name>
    <dbReference type="NCBI Taxonomy" id="4460"/>
    <lineage>
        <taxon>Eukaryota</taxon>
        <taxon>Viridiplantae</taxon>
        <taxon>Streptophyta</taxon>
        <taxon>Embryophyta</taxon>
        <taxon>Tracheophyta</taxon>
        <taxon>Spermatophyta</taxon>
        <taxon>Magnoliopsida</taxon>
        <taxon>Liliopsida</taxon>
        <taxon>Araceae</taxon>
        <taxon>Aroideae</taxon>
        <taxon>Colocasieae</taxon>
        <taxon>Colocasia</taxon>
    </lineage>
</organism>
<protein>
    <submittedName>
        <fullName evidence="1">Uncharacterized protein</fullName>
    </submittedName>
</protein>
<evidence type="ECO:0000313" key="2">
    <source>
        <dbReference type="Proteomes" id="UP000652761"/>
    </source>
</evidence>
<gene>
    <name evidence="1" type="ORF">Taro_043135</name>
</gene>
<keyword evidence="2" id="KW-1185">Reference proteome</keyword>
<reference evidence="1" key="1">
    <citation type="submission" date="2017-07" db="EMBL/GenBank/DDBJ databases">
        <title>Taro Niue Genome Assembly and Annotation.</title>
        <authorList>
            <person name="Atibalentja N."/>
            <person name="Keating K."/>
            <person name="Fields C.J."/>
        </authorList>
    </citation>
    <scope>NUCLEOTIDE SEQUENCE</scope>
    <source>
        <strain evidence="1">Niue_2</strain>
        <tissue evidence="1">Leaf</tissue>
    </source>
</reference>
<dbReference type="AlphaFoldDB" id="A0A843WRB4"/>
<dbReference type="Proteomes" id="UP000652761">
    <property type="component" value="Unassembled WGS sequence"/>
</dbReference>
<proteinExistence type="predicted"/>
<dbReference type="EMBL" id="NMUH01004621">
    <property type="protein sequence ID" value="MQM10246.1"/>
    <property type="molecule type" value="Genomic_DNA"/>
</dbReference>
<evidence type="ECO:0000313" key="1">
    <source>
        <dbReference type="EMBL" id="MQM10246.1"/>
    </source>
</evidence>
<sequence length="219" mass="23855">MLRHSAQLATDLSIGVSPRRAHSVGFAGQVGRSGAASYVGQARLKGIHRLGRLGSVWREAPQRSPQLEPSYVTITVTPSVLQRLPYDCLVVKKRLTSEAAAAASRDGRNWELIQSFSKKSESESLAILNGAELSTFICRSRPGDPYSASPILSDSSVDILERHHAPPSRGTVLLAEIPGGFTKKSLSFLSFHPCVCWEMQRKSLSYAVSISQVRSQKIP</sequence>